<dbReference type="HAMAP" id="MF_00595">
    <property type="entry name" value="PEPcase_type1"/>
    <property type="match status" value="1"/>
</dbReference>
<keyword evidence="8" id="KW-0120">Carbon dioxide fixation</keyword>
<dbReference type="GO" id="GO:0006099">
    <property type="term" value="P:tricarboxylic acid cycle"/>
    <property type="evidence" value="ECO:0007669"/>
    <property type="project" value="InterPro"/>
</dbReference>
<evidence type="ECO:0000313" key="13">
    <source>
        <dbReference type="EMBL" id="OUS46688.1"/>
    </source>
</evidence>
<feature type="active site" evidence="11">
    <location>
        <position position="641"/>
    </location>
</feature>
<proteinExistence type="inferred from homology"/>
<dbReference type="SUPFAM" id="SSF51621">
    <property type="entry name" value="Phosphoenolpyruvate/pyruvate domain"/>
    <property type="match status" value="1"/>
</dbReference>
<dbReference type="Gene3D" id="1.20.1440.90">
    <property type="entry name" value="Phosphoenolpyruvate/pyruvate domain"/>
    <property type="match status" value="1"/>
</dbReference>
<gene>
    <name evidence="13" type="ORF">BE221DRAFT_73716</name>
</gene>
<comment type="subcellular location">
    <subcellularLocation>
        <location evidence="2">Cytoplasm</location>
    </subcellularLocation>
</comment>
<dbReference type="InterPro" id="IPR033129">
    <property type="entry name" value="PEPCASE_His_AS"/>
</dbReference>
<accession>A0A1Y5IAS9</accession>
<keyword evidence="6" id="KW-0460">Magnesium</keyword>
<dbReference type="PANTHER" id="PTHR30523">
    <property type="entry name" value="PHOSPHOENOLPYRUVATE CARBOXYLASE"/>
    <property type="match status" value="1"/>
</dbReference>
<organism evidence="13">
    <name type="scientific">Ostreococcus tauri</name>
    <name type="common">Marine green alga</name>
    <dbReference type="NCBI Taxonomy" id="70448"/>
    <lineage>
        <taxon>Eukaryota</taxon>
        <taxon>Viridiplantae</taxon>
        <taxon>Chlorophyta</taxon>
        <taxon>Mamiellophyceae</taxon>
        <taxon>Mamiellales</taxon>
        <taxon>Bathycoccaceae</taxon>
        <taxon>Ostreococcus</taxon>
    </lineage>
</organism>
<reference evidence="13" key="1">
    <citation type="submission" date="2017-04" db="EMBL/GenBank/DDBJ databases">
        <title>Population genomics of picophytoplankton unveils novel chromosome hypervariability.</title>
        <authorList>
            <consortium name="DOE Joint Genome Institute"/>
            <person name="Blanc-Mathieu R."/>
            <person name="Krasovec M."/>
            <person name="Hebrard M."/>
            <person name="Yau S."/>
            <person name="Desgranges E."/>
            <person name="Martin J."/>
            <person name="Schackwitz W."/>
            <person name="Kuo A."/>
            <person name="Salin G."/>
            <person name="Donnadieu C."/>
            <person name="Desdevises Y."/>
            <person name="Sanchez-Ferandin S."/>
            <person name="Moreau H."/>
            <person name="Rivals E."/>
            <person name="Grigoriev I.V."/>
            <person name="Grimsley N."/>
            <person name="Eyre-Walker A."/>
            <person name="Piganeau G."/>
        </authorList>
    </citation>
    <scope>NUCLEOTIDE SEQUENCE [LARGE SCALE GENOMIC DNA]</scope>
    <source>
        <strain evidence="13">RCC 1115</strain>
    </source>
</reference>
<evidence type="ECO:0000256" key="1">
    <source>
        <dbReference type="ARBA" id="ARBA00001946"/>
    </source>
</evidence>
<dbReference type="EC" id="4.1.1.31" evidence="4"/>
<keyword evidence="7" id="KW-0456">Lyase</keyword>
<dbReference type="RefSeq" id="XP_003082445.2">
    <property type="nucleotide sequence ID" value="XM_003082397.2"/>
</dbReference>
<evidence type="ECO:0000256" key="8">
    <source>
        <dbReference type="ARBA" id="ARBA00023300"/>
    </source>
</evidence>
<dbReference type="AlphaFoldDB" id="A0A1Y5IAS9"/>
<dbReference type="EMBL" id="KZ155782">
    <property type="protein sequence ID" value="OUS46688.1"/>
    <property type="molecule type" value="Genomic_DNA"/>
</dbReference>
<evidence type="ECO:0000256" key="10">
    <source>
        <dbReference type="PROSITE-ProRule" id="PRU10111"/>
    </source>
</evidence>
<dbReference type="GO" id="GO:0008964">
    <property type="term" value="F:phosphoenolpyruvate carboxylase activity"/>
    <property type="evidence" value="ECO:0007669"/>
    <property type="project" value="UniProtKB-EC"/>
</dbReference>
<name>A0A1Y5IAS9_OSTTA</name>
<evidence type="ECO:0000256" key="7">
    <source>
        <dbReference type="ARBA" id="ARBA00023239"/>
    </source>
</evidence>
<dbReference type="OMA" id="GPTHRFI"/>
<evidence type="ECO:0000256" key="12">
    <source>
        <dbReference type="SAM" id="MobiDB-lite"/>
    </source>
</evidence>
<dbReference type="PROSITE" id="PS00393">
    <property type="entry name" value="PEPCASE_2"/>
    <property type="match status" value="1"/>
</dbReference>
<comment type="similarity">
    <text evidence="3">Belongs to the PEPCase type 1 family.</text>
</comment>
<feature type="region of interest" description="Disordered" evidence="12">
    <location>
        <begin position="1"/>
        <end position="28"/>
    </location>
</feature>
<dbReference type="PANTHER" id="PTHR30523:SF33">
    <property type="entry name" value="PHOSPHOENOLPYRUVATE CARBOXYLASE 3"/>
    <property type="match status" value="1"/>
</dbReference>
<keyword evidence="5" id="KW-0963">Cytoplasm</keyword>
<dbReference type="Pfam" id="PF00311">
    <property type="entry name" value="PEPcase"/>
    <property type="match status" value="1"/>
</dbReference>
<evidence type="ECO:0000256" key="6">
    <source>
        <dbReference type="ARBA" id="ARBA00022842"/>
    </source>
</evidence>
<evidence type="ECO:0000256" key="5">
    <source>
        <dbReference type="ARBA" id="ARBA00022490"/>
    </source>
</evidence>
<comment type="cofactor">
    <cofactor evidence="1">
        <name>Mg(2+)</name>
        <dbReference type="ChEBI" id="CHEBI:18420"/>
    </cofactor>
</comment>
<feature type="active site" evidence="10">
    <location>
        <position position="198"/>
    </location>
</feature>
<comment type="catalytic activity">
    <reaction evidence="9">
        <text>oxaloacetate + phosphate = phosphoenolpyruvate + hydrogencarbonate</text>
        <dbReference type="Rhea" id="RHEA:28370"/>
        <dbReference type="ChEBI" id="CHEBI:16452"/>
        <dbReference type="ChEBI" id="CHEBI:17544"/>
        <dbReference type="ChEBI" id="CHEBI:43474"/>
        <dbReference type="ChEBI" id="CHEBI:58702"/>
        <dbReference type="EC" id="4.1.1.31"/>
    </reaction>
</comment>
<dbReference type="Proteomes" id="UP000195557">
    <property type="component" value="Unassembled WGS sequence"/>
</dbReference>
<protein>
    <recommendedName>
        <fullName evidence="4">phosphoenolpyruvate carboxylase</fullName>
        <ecNumber evidence="4">4.1.1.31</ecNumber>
    </recommendedName>
</protein>
<dbReference type="InterPro" id="IPR015813">
    <property type="entry name" value="Pyrv/PenolPyrv_kinase-like_dom"/>
</dbReference>
<dbReference type="OrthoDB" id="1365747at2759"/>
<dbReference type="NCBIfam" id="NF000584">
    <property type="entry name" value="PRK00009.1"/>
    <property type="match status" value="1"/>
</dbReference>
<dbReference type="eggNOG" id="ENOG502QPVS">
    <property type="taxonomic scope" value="Eukaryota"/>
</dbReference>
<evidence type="ECO:0000256" key="2">
    <source>
        <dbReference type="ARBA" id="ARBA00004496"/>
    </source>
</evidence>
<dbReference type="PRINTS" id="PR00150">
    <property type="entry name" value="PEPCARBXLASE"/>
</dbReference>
<dbReference type="GO" id="GO:0015977">
    <property type="term" value="P:carbon fixation"/>
    <property type="evidence" value="ECO:0007669"/>
    <property type="project" value="UniProtKB-KW"/>
</dbReference>
<dbReference type="GO" id="GO:0005829">
    <property type="term" value="C:cytosol"/>
    <property type="evidence" value="ECO:0007669"/>
    <property type="project" value="TreeGrafter"/>
</dbReference>
<evidence type="ECO:0000256" key="4">
    <source>
        <dbReference type="ARBA" id="ARBA00012305"/>
    </source>
</evidence>
<dbReference type="InterPro" id="IPR022805">
    <property type="entry name" value="PEP_COase_bac/pln-type"/>
</dbReference>
<keyword evidence="13" id="KW-0670">Pyruvate</keyword>
<dbReference type="InterPro" id="IPR021135">
    <property type="entry name" value="PEP_COase"/>
</dbReference>
<evidence type="ECO:0000256" key="3">
    <source>
        <dbReference type="ARBA" id="ARBA00008346"/>
    </source>
</evidence>
<dbReference type="InterPro" id="IPR018129">
    <property type="entry name" value="PEP_COase_Lys_AS"/>
</dbReference>
<evidence type="ECO:0000256" key="9">
    <source>
        <dbReference type="ARBA" id="ARBA00048995"/>
    </source>
</evidence>
<sequence length="1014" mass="114668">MRQAVLSPDGKSRSMATHGVSHRRQGSLFASEEGEALEKLATTSSYLSGRGETKDFNAHDVIEECDALLQTIFFSVVRETTSEEFLAKLQGVYDGSEAFGKTGEPKDFEAMKKLLETMEVDESLQFASAYSNLLNLHNISEQVANAMEERHKRLDDIPRGPAKSTNGAIKGLIRSGKTIEEIYAALSRQHVDLVLTAHPTQALRRSMLKAFGKVREKLLQLQRFRLSRFERAEILDEIRSNIAAAWRTDEIRRTPPKPQDEMRAGLTYFQQTIWDCVPTFMRRVDTALLANGCGRLPLDRSIVTFGSWMGGDRDGNPFVTSECTRDVVLLARVQGTNFLFSTIQKLLFELSMWRCNDTVKRLANDILATSETDKNAIFEERKRRNYDDFWKAIPEHEPYRVILAMLRDKLYNTREALQKCVTDPNVSIDVNDDSIIRTKEEIYEPLVACYESLIEVKDDQIANSLLLDVIRQVQCFGLGLVKLDIRQESDRHAEALDAVTRYIGLGSYIEWSEDQKIEWLTSELMSKRPLIPHDLECSADVREVLDTCKMIAHLQQTCPGSLGTYVISMATSASDVLAVVLLQRECGCREKDVLRVAPLFERLDDLNDAPRVLRQLFSVKWYLDHINGFQEVMIGYSDSGKDAGRMAAAWALYEGQERVVAAGNEFNVAMTLFHGRGGTVGRGGGPAHIAMLSQPPGTVNGSIRVTVQGEVIESDFGERENCFHTLDLYTASVLEHSLKPPSHPDDKWRAVMDRMSEYSCAHYRKTVFETPEFVQYFAQATPGSELGSLNIGSRPAKRKPNAGVTALRAIPWIFAWTQSRFHLPVWLGISASFKRLIEEGELQTLRDMYKRWPFFEVTIDLVEMVLAKADPVVVAYYEKALVDESLHDFGAKLRGELESSIDVILTVSEHIGLLVQPEKTEENANEARRMQQKLKHKLEKRNLYITPLNVCQVRFLKQARALEHEEDGEKLSMRKVKITMLEGYPFQDFNYKGAVNDVLKITMKGIAAGMQNTG</sequence>
<evidence type="ECO:0000256" key="11">
    <source>
        <dbReference type="PROSITE-ProRule" id="PRU10112"/>
    </source>
</evidence>
<dbReference type="FunFam" id="1.20.1440.90:FF:000001">
    <property type="entry name" value="Phosphoenolpyruvate carboxylase 1"/>
    <property type="match status" value="1"/>
</dbReference>
<dbReference type="PROSITE" id="PS00781">
    <property type="entry name" value="PEPCASE_1"/>
    <property type="match status" value="1"/>
</dbReference>
<dbReference type="KEGG" id="ota:OT_ostta12g02960"/>